<keyword evidence="10" id="KW-0067">ATP-binding</keyword>
<dbReference type="CDD" id="cd14014">
    <property type="entry name" value="STKc_PknB_like"/>
    <property type="match status" value="1"/>
</dbReference>
<keyword evidence="3" id="KW-1003">Cell membrane</keyword>
<dbReference type="AlphaFoldDB" id="A0A7I7R345"/>
<dbReference type="EMBL" id="MVHZ01000016">
    <property type="protein sequence ID" value="ORA99384.1"/>
    <property type="molecule type" value="Genomic_DNA"/>
</dbReference>
<dbReference type="SMART" id="SM00220">
    <property type="entry name" value="S_TKc"/>
    <property type="match status" value="1"/>
</dbReference>
<keyword evidence="9 14" id="KW-0418">Kinase</keyword>
<evidence type="ECO:0000256" key="8">
    <source>
        <dbReference type="ARBA" id="ARBA00022741"/>
    </source>
</evidence>
<dbReference type="Gene3D" id="3.30.200.20">
    <property type="entry name" value="Phosphorylase Kinase, domain 1"/>
    <property type="match status" value="1"/>
</dbReference>
<dbReference type="Pfam" id="PF00069">
    <property type="entry name" value="Pkinase"/>
    <property type="match status" value="1"/>
</dbReference>
<evidence type="ECO:0000256" key="9">
    <source>
        <dbReference type="ARBA" id="ARBA00022777"/>
    </source>
</evidence>
<dbReference type="InterPro" id="IPR000719">
    <property type="entry name" value="Prot_kinase_dom"/>
</dbReference>
<keyword evidence="11" id="KW-1133">Transmembrane helix</keyword>
<dbReference type="InterPro" id="IPR008271">
    <property type="entry name" value="Ser/Thr_kinase_AS"/>
</dbReference>
<dbReference type="PROSITE" id="PS00107">
    <property type="entry name" value="PROTEIN_KINASE_ATP"/>
    <property type="match status" value="1"/>
</dbReference>
<dbReference type="SUPFAM" id="SSF56112">
    <property type="entry name" value="Protein kinase-like (PK-like)"/>
    <property type="match status" value="1"/>
</dbReference>
<evidence type="ECO:0000256" key="5">
    <source>
        <dbReference type="ARBA" id="ARBA00022679"/>
    </source>
</evidence>
<evidence type="ECO:0000256" key="12">
    <source>
        <dbReference type="ARBA" id="ARBA00023136"/>
    </source>
</evidence>
<dbReference type="FunFam" id="3.30.200.20:FF:000348">
    <property type="entry name" value="Serine/threonine protein kinase"/>
    <property type="match status" value="1"/>
</dbReference>
<dbReference type="FunFam" id="1.10.510.10:FF:000021">
    <property type="entry name" value="Serine/threonine protein kinase"/>
    <property type="match status" value="1"/>
</dbReference>
<dbReference type="Proteomes" id="UP000192320">
    <property type="component" value="Unassembled WGS sequence"/>
</dbReference>
<dbReference type="InterPro" id="IPR011009">
    <property type="entry name" value="Kinase-like_dom_sf"/>
</dbReference>
<dbReference type="Gene3D" id="1.10.510.10">
    <property type="entry name" value="Transferase(Phosphotransferase) domain 1"/>
    <property type="match status" value="1"/>
</dbReference>
<evidence type="ECO:0000256" key="11">
    <source>
        <dbReference type="ARBA" id="ARBA00022989"/>
    </source>
</evidence>
<organism evidence="14 15">
    <name type="scientific">Mycolicibacter minnesotensis</name>
    <dbReference type="NCBI Taxonomy" id="1118379"/>
    <lineage>
        <taxon>Bacteria</taxon>
        <taxon>Bacillati</taxon>
        <taxon>Actinomycetota</taxon>
        <taxon>Actinomycetes</taxon>
        <taxon>Mycobacteriales</taxon>
        <taxon>Mycobacteriaceae</taxon>
        <taxon>Mycolicibacter</taxon>
    </lineage>
</organism>
<dbReference type="SUPFAM" id="SSF101898">
    <property type="entry name" value="NHL repeat"/>
    <property type="match status" value="1"/>
</dbReference>
<dbReference type="Gene3D" id="2.120.10.30">
    <property type="entry name" value="TolB, C-terminal domain"/>
    <property type="match status" value="1"/>
</dbReference>
<proteinExistence type="predicted"/>
<evidence type="ECO:0000256" key="13">
    <source>
        <dbReference type="SAM" id="MobiDB-lite"/>
    </source>
</evidence>
<dbReference type="InterPro" id="IPR001258">
    <property type="entry name" value="NHL_repeat"/>
</dbReference>
<evidence type="ECO:0000256" key="1">
    <source>
        <dbReference type="ARBA" id="ARBA00004162"/>
    </source>
</evidence>
<keyword evidence="4 14" id="KW-0723">Serine/threonine-protein kinase</keyword>
<dbReference type="GO" id="GO:0005524">
    <property type="term" value="F:ATP binding"/>
    <property type="evidence" value="ECO:0007669"/>
    <property type="project" value="UniProtKB-UniRule"/>
</dbReference>
<keyword evidence="8" id="KW-0547">Nucleotide-binding</keyword>
<accession>A0A7I7R345</accession>
<keyword evidence="15" id="KW-1185">Reference proteome</keyword>
<dbReference type="Pfam" id="PF01436">
    <property type="entry name" value="NHL"/>
    <property type="match status" value="5"/>
</dbReference>
<dbReference type="PROSITE" id="PS51125">
    <property type="entry name" value="NHL"/>
    <property type="match status" value="5"/>
</dbReference>
<evidence type="ECO:0000256" key="2">
    <source>
        <dbReference type="ARBA" id="ARBA00012513"/>
    </source>
</evidence>
<dbReference type="PANTHER" id="PTHR43289:SF6">
    <property type="entry name" value="SERINE_THREONINE-PROTEIN KINASE NEKL-3"/>
    <property type="match status" value="1"/>
</dbReference>
<keyword evidence="5" id="KW-0808">Transferase</keyword>
<comment type="subcellular location">
    <subcellularLocation>
        <location evidence="1">Cell membrane</location>
        <topology evidence="1">Single-pass membrane protein</topology>
    </subcellularLocation>
</comment>
<dbReference type="RefSeq" id="WP_083026955.1">
    <property type="nucleotide sequence ID" value="NZ_AP022589.1"/>
</dbReference>
<gene>
    <name evidence="14" type="ORF">BST33_14365</name>
</gene>
<dbReference type="EC" id="2.7.11.1" evidence="2"/>
<dbReference type="GO" id="GO:0004674">
    <property type="term" value="F:protein serine/threonine kinase activity"/>
    <property type="evidence" value="ECO:0007669"/>
    <property type="project" value="UniProtKB-KW"/>
</dbReference>
<evidence type="ECO:0000256" key="7">
    <source>
        <dbReference type="ARBA" id="ARBA00022737"/>
    </source>
</evidence>
<keyword evidence="6" id="KW-0812">Transmembrane</keyword>
<evidence type="ECO:0000256" key="10">
    <source>
        <dbReference type="ARBA" id="ARBA00022840"/>
    </source>
</evidence>
<reference evidence="14 15" key="1">
    <citation type="submission" date="2017-02" db="EMBL/GenBank/DDBJ databases">
        <title>The new phylogeny of genus Mycobacterium.</title>
        <authorList>
            <person name="Tortoli E."/>
            <person name="Trovato A."/>
            <person name="Cirillo D.M."/>
        </authorList>
    </citation>
    <scope>NUCLEOTIDE SEQUENCE [LARGE SCALE GENOMIC DNA]</scope>
    <source>
        <strain evidence="14 15">DSM 45633</strain>
    </source>
</reference>
<evidence type="ECO:0000313" key="15">
    <source>
        <dbReference type="Proteomes" id="UP000192320"/>
    </source>
</evidence>
<dbReference type="PROSITE" id="PS00108">
    <property type="entry name" value="PROTEIN_KINASE_ST"/>
    <property type="match status" value="1"/>
</dbReference>
<comment type="caution">
    <text evidence="14">The sequence shown here is derived from an EMBL/GenBank/DDBJ whole genome shotgun (WGS) entry which is preliminary data.</text>
</comment>
<name>A0A7I7R345_9MYCO</name>
<dbReference type="InterPro" id="IPR017441">
    <property type="entry name" value="Protein_kinase_ATP_BS"/>
</dbReference>
<protein>
    <recommendedName>
        <fullName evidence="2">non-specific serine/threonine protein kinase</fullName>
        <ecNumber evidence="2">2.7.11.1</ecNumber>
    </recommendedName>
</protein>
<evidence type="ECO:0000256" key="4">
    <source>
        <dbReference type="ARBA" id="ARBA00022527"/>
    </source>
</evidence>
<dbReference type="PROSITE" id="PS50011">
    <property type="entry name" value="PROTEIN_KINASE_DOM"/>
    <property type="match status" value="1"/>
</dbReference>
<keyword evidence="12" id="KW-0472">Membrane</keyword>
<keyword evidence="7" id="KW-0677">Repeat</keyword>
<dbReference type="InterPro" id="IPR035016">
    <property type="entry name" value="NHL_PKND"/>
</dbReference>
<evidence type="ECO:0000256" key="6">
    <source>
        <dbReference type="ARBA" id="ARBA00022692"/>
    </source>
</evidence>
<evidence type="ECO:0000256" key="3">
    <source>
        <dbReference type="ARBA" id="ARBA00022475"/>
    </source>
</evidence>
<feature type="region of interest" description="Disordered" evidence="13">
    <location>
        <begin position="307"/>
        <end position="342"/>
    </location>
</feature>
<dbReference type="GO" id="GO:0080090">
    <property type="term" value="P:regulation of primary metabolic process"/>
    <property type="evidence" value="ECO:0007669"/>
    <property type="project" value="UniProtKB-ARBA"/>
</dbReference>
<dbReference type="PANTHER" id="PTHR43289">
    <property type="entry name" value="MITOGEN-ACTIVATED PROTEIN KINASE KINASE KINASE 20-RELATED"/>
    <property type="match status" value="1"/>
</dbReference>
<dbReference type="CDD" id="cd14952">
    <property type="entry name" value="NHL_PKND_like"/>
    <property type="match status" value="1"/>
</dbReference>
<dbReference type="OrthoDB" id="9762169at2"/>
<dbReference type="GO" id="GO:0005886">
    <property type="term" value="C:plasma membrane"/>
    <property type="evidence" value="ECO:0007669"/>
    <property type="project" value="UniProtKB-SubCell"/>
</dbReference>
<evidence type="ECO:0000313" key="14">
    <source>
        <dbReference type="EMBL" id="ORA99384.1"/>
    </source>
</evidence>
<dbReference type="InterPro" id="IPR011042">
    <property type="entry name" value="6-blade_b-propeller_TolB-like"/>
</dbReference>
<sequence>MNSSGPASQVGSQFGPYRLLRLLGRGGMGEVYEAEDTRKHRSVALKLITPVLSGNPAFRTRMQREADAAGRLTDPHVVPIHDYGEIDGQMFVEMRLIEGNDLGMELKRSGPLAPARAVAVIEQVAAALDAAHIGGITHRDIKPENILLTRGDFAYLVDFGIARAAADPSLTQTGMALGTYNYMAPERFSGGDVDHRADIYSLACVLSECLSGQRPYRTETVERLIASHLMEPAPRPSQLRPGLVPAGLDQVIARGMAKNPRDRYDSAGDLARAAHDALNTSDQHQAAMIVHQGDAATRMASAVSAATAGGGGYPVTRHREHSGGYQQPSSDQHEQTQMRPAVTGWRDQKVQAPQAAAPAFAAQSPSRGERRWLVPAAAAAALLIVVGVGGYAVTHRSETSRGATASASAAGQTVLPLDGLGFRLSPGGLALDGSGSVYVTNQSMYGRVVKLEPGSSTPVMLPFTGLYEPQGVAVDRAGAVYVTDFNNRVVKLAPDSQAQTELPFTGLNYPEGLVVDNAGSVYVADRGNNRVVKLPAGTDAQVVLPFAGLHNPDDVAVDSAGNVYVTDTDNDRVVRLAAGSNTQSVLPFTGLDAPWGVAVDSGGAVYVSNHGNHTVVKLAAGANTQTMVPFTGLNTPLQLAVSSDGALYVADRGNNRVVKLNADA</sequence>